<dbReference type="AlphaFoldDB" id="A0A2S3ZRT9"/>
<reference evidence="1 2" key="1">
    <citation type="submission" date="2018-01" db="EMBL/GenBank/DDBJ databases">
        <title>Arthrobacter sp. nov., from glaciers in China.</title>
        <authorList>
            <person name="Liu Q."/>
            <person name="Xin Y.-H."/>
        </authorList>
    </citation>
    <scope>NUCLEOTIDE SEQUENCE [LARGE SCALE GENOMIC DNA]</scope>
    <source>
        <strain evidence="1 2">HLT2-12-2</strain>
    </source>
</reference>
<gene>
    <name evidence="1" type="ORF">CVS27_18470</name>
</gene>
<dbReference type="Proteomes" id="UP000237061">
    <property type="component" value="Unassembled WGS sequence"/>
</dbReference>
<dbReference type="EMBL" id="PPXC01000020">
    <property type="protein sequence ID" value="POH71893.1"/>
    <property type="molecule type" value="Genomic_DNA"/>
</dbReference>
<sequence>MPQVTMNPTAEQLADPLWQEARQIWNDVASQLPAVTNPPAIPAAASWIAVIGGMMCPEGHRVGTDAAFCAKCGKSVPFGLGRTADEKTADWWNRFSIQQMRQF</sequence>
<name>A0A2S3ZRT9_ARTGL</name>
<evidence type="ECO:0000313" key="1">
    <source>
        <dbReference type="EMBL" id="POH71893.1"/>
    </source>
</evidence>
<evidence type="ECO:0000313" key="2">
    <source>
        <dbReference type="Proteomes" id="UP000237061"/>
    </source>
</evidence>
<accession>A0A2S3ZRT9</accession>
<comment type="caution">
    <text evidence="1">The sequence shown here is derived from an EMBL/GenBank/DDBJ whole genome shotgun (WGS) entry which is preliminary data.</text>
</comment>
<proteinExistence type="predicted"/>
<keyword evidence="2" id="KW-1185">Reference proteome</keyword>
<protein>
    <submittedName>
        <fullName evidence="1">Uncharacterized protein</fullName>
    </submittedName>
</protein>
<organism evidence="1 2">
    <name type="scientific">Arthrobacter glacialis</name>
    <dbReference type="NCBI Taxonomy" id="1664"/>
    <lineage>
        <taxon>Bacteria</taxon>
        <taxon>Bacillati</taxon>
        <taxon>Actinomycetota</taxon>
        <taxon>Actinomycetes</taxon>
        <taxon>Micrococcales</taxon>
        <taxon>Micrococcaceae</taxon>
        <taxon>Arthrobacter</taxon>
    </lineage>
</organism>